<dbReference type="SFLD" id="SFLDG01066">
    <property type="entry name" value="organic_radical-activating_enz"/>
    <property type="match status" value="1"/>
</dbReference>
<dbReference type="EMBL" id="ADEF01000057">
    <property type="protein sequence ID" value="EFA96825.1"/>
    <property type="molecule type" value="Genomic_DNA"/>
</dbReference>
<evidence type="ECO:0000256" key="6">
    <source>
        <dbReference type="ARBA" id="ARBA00023014"/>
    </source>
</evidence>
<comment type="caution">
    <text evidence="8">The sequence shown here is derived from an EMBL/GenBank/DDBJ whole genome shotgun (WGS) entry which is preliminary data.</text>
</comment>
<organism evidence="8 9">
    <name type="scientific">Hoylesella timonensis CRIS 5C-B1</name>
    <dbReference type="NCBI Taxonomy" id="679189"/>
    <lineage>
        <taxon>Bacteria</taxon>
        <taxon>Pseudomonadati</taxon>
        <taxon>Bacteroidota</taxon>
        <taxon>Bacteroidia</taxon>
        <taxon>Bacteroidales</taxon>
        <taxon>Prevotellaceae</taxon>
        <taxon>Hoylesella</taxon>
    </lineage>
</organism>
<dbReference type="InterPro" id="IPR034457">
    <property type="entry name" value="Organic_radical-activating"/>
</dbReference>
<dbReference type="InterPro" id="IPR007197">
    <property type="entry name" value="rSAM"/>
</dbReference>
<sequence length="169" mass="19086">MLSILSILEDTTVDGPGFRTTVYCAGCPNACPGCHNPQTWDIHNGQWMQVEDIMRVIEADPFANVTFSGGDPMFQAEGFAELAHAIKTRTNKNIWCYTGFTFEALIKNPQQRQLLEWIDVLVDGPFVEKLKDPDLLFRGSSNQRIINVPLSLQQGKVVLWEQEDNMLAR</sequence>
<dbReference type="AlphaFoldDB" id="D1W1E2"/>
<dbReference type="RefSeq" id="WP_008125484.1">
    <property type="nucleotide sequence ID" value="NZ_ADEF01000057.1"/>
</dbReference>
<keyword evidence="2" id="KW-0004">4Fe-4S</keyword>
<evidence type="ECO:0000256" key="7">
    <source>
        <dbReference type="PIRNR" id="PIRNR000368"/>
    </source>
</evidence>
<evidence type="ECO:0000256" key="2">
    <source>
        <dbReference type="ARBA" id="ARBA00022485"/>
    </source>
</evidence>
<keyword evidence="5" id="KW-0408">Iron</keyword>
<evidence type="ECO:0000256" key="3">
    <source>
        <dbReference type="ARBA" id="ARBA00022691"/>
    </source>
</evidence>
<evidence type="ECO:0000313" key="9">
    <source>
        <dbReference type="Proteomes" id="UP000004001"/>
    </source>
</evidence>
<dbReference type="SUPFAM" id="SSF102114">
    <property type="entry name" value="Radical SAM enzymes"/>
    <property type="match status" value="1"/>
</dbReference>
<evidence type="ECO:0000256" key="5">
    <source>
        <dbReference type="ARBA" id="ARBA00023004"/>
    </source>
</evidence>
<dbReference type="PIRSF" id="PIRSF000368">
    <property type="entry name" value="NrdG"/>
    <property type="match status" value="1"/>
</dbReference>
<dbReference type="PANTHER" id="PTHR30352:SF2">
    <property type="entry name" value="ANAEROBIC RIBONUCLEOSIDE-TRIPHOSPHATE REDUCTASE-ACTIVATING PROTEIN"/>
    <property type="match status" value="1"/>
</dbReference>
<evidence type="ECO:0000256" key="1">
    <source>
        <dbReference type="ARBA" id="ARBA00001966"/>
    </source>
</evidence>
<proteinExistence type="inferred from homology"/>
<comment type="function">
    <text evidence="7">Activation of anaerobic ribonucleoside-triphosphate reductase under anaerobic conditions by generation of an organic free radical, using S-adenosylmethionine and reduced flavodoxin as cosubstrates to produce 5'-deoxy-adenosine.</text>
</comment>
<dbReference type="Proteomes" id="UP000004001">
    <property type="component" value="Unassembled WGS sequence"/>
</dbReference>
<dbReference type="Pfam" id="PF13353">
    <property type="entry name" value="Fer4_12"/>
    <property type="match status" value="1"/>
</dbReference>
<comment type="similarity">
    <text evidence="7">Belongs to the organic radical-activating enzymes family.</text>
</comment>
<dbReference type="eggNOG" id="COG0602">
    <property type="taxonomic scope" value="Bacteria"/>
</dbReference>
<dbReference type="InterPro" id="IPR012837">
    <property type="entry name" value="NrdG"/>
</dbReference>
<keyword evidence="4" id="KW-0479">Metal-binding</keyword>
<dbReference type="SFLD" id="SFLDS00029">
    <property type="entry name" value="Radical_SAM"/>
    <property type="match status" value="1"/>
</dbReference>
<protein>
    <recommendedName>
        <fullName evidence="7">Anaerobic ribonucleoside-triphosphate reductase-activating protein</fullName>
        <ecNumber evidence="7">1.97.1.-</ecNumber>
    </recommendedName>
</protein>
<dbReference type="GO" id="GO:0046872">
    <property type="term" value="F:metal ion binding"/>
    <property type="evidence" value="ECO:0007669"/>
    <property type="project" value="UniProtKB-KW"/>
</dbReference>
<reference evidence="8 9" key="1">
    <citation type="submission" date="2009-12" db="EMBL/GenBank/DDBJ databases">
        <title>Genome Sequence of Prevotella timonensis CRIS 5C-B1.</title>
        <authorList>
            <person name="Durkin A.S."/>
            <person name="Madupu R."/>
            <person name="Torralba M."/>
            <person name="Methe B."/>
            <person name="Sutton G."/>
            <person name="Strausberg R.L."/>
            <person name="Nelson K.E."/>
        </authorList>
    </citation>
    <scope>NUCLEOTIDE SEQUENCE [LARGE SCALE GENOMIC DNA]</scope>
    <source>
        <strain evidence="8 9">CRIS 5C-B1</strain>
    </source>
</reference>
<keyword evidence="9" id="KW-1185">Reference proteome</keyword>
<dbReference type="GO" id="GO:0051539">
    <property type="term" value="F:4 iron, 4 sulfur cluster binding"/>
    <property type="evidence" value="ECO:0007669"/>
    <property type="project" value="UniProtKB-KW"/>
</dbReference>
<accession>D1W1E2</accession>
<name>D1W1E2_9BACT</name>
<dbReference type="InterPro" id="IPR058240">
    <property type="entry name" value="rSAM_sf"/>
</dbReference>
<dbReference type="Gene3D" id="3.20.20.70">
    <property type="entry name" value="Aldolase class I"/>
    <property type="match status" value="1"/>
</dbReference>
<gene>
    <name evidence="8" type="primary">nrdG</name>
    <name evidence="8" type="ORF">HMPREF9019_1596</name>
</gene>
<keyword evidence="7 8" id="KW-0560">Oxidoreductase</keyword>
<dbReference type="InterPro" id="IPR013785">
    <property type="entry name" value="Aldolase_TIM"/>
</dbReference>
<dbReference type="GO" id="GO:0004748">
    <property type="term" value="F:ribonucleoside-diphosphate reductase activity, thioredoxin disulfide as acceptor"/>
    <property type="evidence" value="ECO:0007669"/>
    <property type="project" value="TreeGrafter"/>
</dbReference>
<keyword evidence="3" id="KW-0949">S-adenosyl-L-methionine</keyword>
<evidence type="ECO:0000256" key="4">
    <source>
        <dbReference type="ARBA" id="ARBA00022723"/>
    </source>
</evidence>
<dbReference type="GO" id="GO:0043365">
    <property type="term" value="F:[formate-C-acetyltransferase]-activating enzyme activity"/>
    <property type="evidence" value="ECO:0007669"/>
    <property type="project" value="InterPro"/>
</dbReference>
<dbReference type="PANTHER" id="PTHR30352">
    <property type="entry name" value="PYRUVATE FORMATE-LYASE-ACTIVATING ENZYME"/>
    <property type="match status" value="1"/>
</dbReference>
<dbReference type="SFLD" id="SFLDF00299">
    <property type="entry name" value="anaerobic_ribonucleoside-triph"/>
    <property type="match status" value="1"/>
</dbReference>
<dbReference type="SFLD" id="SFLDG01063">
    <property type="entry name" value="activating_enzymes__group_1"/>
    <property type="match status" value="1"/>
</dbReference>
<dbReference type="EC" id="1.97.1.-" evidence="7"/>
<keyword evidence="6" id="KW-0411">Iron-sulfur</keyword>
<evidence type="ECO:0000313" key="8">
    <source>
        <dbReference type="EMBL" id="EFA96825.1"/>
    </source>
</evidence>
<comment type="cofactor">
    <cofactor evidence="1">
        <name>[4Fe-4S] cluster</name>
        <dbReference type="ChEBI" id="CHEBI:49883"/>
    </cofactor>
</comment>
<dbReference type="NCBIfam" id="TIGR02491">
    <property type="entry name" value="NrdG"/>
    <property type="match status" value="1"/>
</dbReference>